<protein>
    <recommendedName>
        <fullName evidence="1">CCHC-type domain-containing protein</fullName>
    </recommendedName>
</protein>
<feature type="domain" description="CCHC-type" evidence="1">
    <location>
        <begin position="603"/>
        <end position="619"/>
    </location>
</feature>
<feature type="domain" description="CCHC-type" evidence="1">
    <location>
        <begin position="583"/>
        <end position="599"/>
    </location>
</feature>
<dbReference type="InterPro" id="IPR036397">
    <property type="entry name" value="RNaseH_sf"/>
</dbReference>
<dbReference type="SMART" id="SM00343">
    <property type="entry name" value="ZnF_C2HC"/>
    <property type="match status" value="2"/>
</dbReference>
<reference evidence="2 3" key="1">
    <citation type="submission" date="2022-01" db="EMBL/GenBank/DDBJ databases">
        <title>A chromosomal length assembly of Cordylochernes scorpioides.</title>
        <authorList>
            <person name="Zeh D."/>
            <person name="Zeh J."/>
        </authorList>
    </citation>
    <scope>NUCLEOTIDE SEQUENCE [LARGE SCALE GENOMIC DNA]</scope>
    <source>
        <strain evidence="2">IN4F17</strain>
        <tissue evidence="2">Whole Body</tissue>
    </source>
</reference>
<sequence>MKGRRYATLDEIKTASKEELKKIFKNDFLKCFEDWKNRWHKCIISHGDYFEGGKIDIRLGRSSNDKSPYLNTSVKKRLVNVSLNNETIKIVVVVVVSKEESQMSPCISIHHSSSNIHYLVLHWKMGAVATLVTLEKNQNLVEYSKSPVGTAGSRRTYCAIRHYLTVRHFALSLPNVNIVLSNTIKFDIECKQKNLRYLILTTILTSERNQSESDIDCDEIISDLSDTSDTQIYSYHDTDSEHKSEADEELPNDDSEFYFGKDGVTKWKKTMWQKTQNRTRSENIISQLPGPKSEAKSIESESDAFTKIIDNDMDHLKIRSQMKNLPRSLRDLIILHCKKAESPEPNASNYGLSVAQKAELLLEDAFKGASYSRPQPTESAPSPSTSFASVAAVEAKPGMTAPPITKSKPAFVNLAPSFKSHVVVRSVDPKANPRDILKEIQKADPSLTTSKDMVASINSSGKVVLHTSTDEVAKNLASKLATLPSSLSCHERPTILPRYCLFSVDNNVSDEEICTGLSSNHAIQSLPGLRSIKVVHRSGNNARDAATVFVEVDNKVAEILGQQGRIPIAGLMHRFERSHSLKQCFRCCGFGHRAPYCTAAHPTCYKCGSTEHEGKQCAVEASQARCCRCSKKAGAAINHLATSSLCPFVKAKIAQSKNHV</sequence>
<evidence type="ECO:0000313" key="3">
    <source>
        <dbReference type="Proteomes" id="UP001235939"/>
    </source>
</evidence>
<evidence type="ECO:0000259" key="1">
    <source>
        <dbReference type="SMART" id="SM00343"/>
    </source>
</evidence>
<dbReference type="Gene3D" id="3.30.420.10">
    <property type="entry name" value="Ribonuclease H-like superfamily/Ribonuclease H"/>
    <property type="match status" value="1"/>
</dbReference>
<gene>
    <name evidence="2" type="ORF">LAZ67_1002038</name>
</gene>
<dbReference type="InterPro" id="IPR001878">
    <property type="entry name" value="Znf_CCHC"/>
</dbReference>
<keyword evidence="3" id="KW-1185">Reference proteome</keyword>
<dbReference type="SUPFAM" id="SSF57756">
    <property type="entry name" value="Retrovirus zinc finger-like domains"/>
    <property type="match status" value="1"/>
</dbReference>
<dbReference type="InterPro" id="IPR036875">
    <property type="entry name" value="Znf_CCHC_sf"/>
</dbReference>
<evidence type="ECO:0000313" key="2">
    <source>
        <dbReference type="EMBL" id="UYV60725.1"/>
    </source>
</evidence>
<dbReference type="EMBL" id="CP092863">
    <property type="protein sequence ID" value="UYV60725.1"/>
    <property type="molecule type" value="Genomic_DNA"/>
</dbReference>
<organism evidence="2 3">
    <name type="scientific">Cordylochernes scorpioides</name>
    <dbReference type="NCBI Taxonomy" id="51811"/>
    <lineage>
        <taxon>Eukaryota</taxon>
        <taxon>Metazoa</taxon>
        <taxon>Ecdysozoa</taxon>
        <taxon>Arthropoda</taxon>
        <taxon>Chelicerata</taxon>
        <taxon>Arachnida</taxon>
        <taxon>Pseudoscorpiones</taxon>
        <taxon>Cheliferoidea</taxon>
        <taxon>Chernetidae</taxon>
        <taxon>Cordylochernes</taxon>
    </lineage>
</organism>
<name>A0ABY6JYM3_9ARAC</name>
<accession>A0ABY6JYM3</accession>
<dbReference type="Proteomes" id="UP001235939">
    <property type="component" value="Chromosome 01"/>
</dbReference>
<proteinExistence type="predicted"/>